<evidence type="ECO:0000256" key="5">
    <source>
        <dbReference type="ARBA" id="ARBA00023136"/>
    </source>
</evidence>
<feature type="disulfide bond" evidence="8">
    <location>
        <begin position="154"/>
        <end position="177"/>
    </location>
</feature>
<feature type="transmembrane region" description="Helical" evidence="9">
    <location>
        <begin position="62"/>
        <end position="80"/>
    </location>
</feature>
<organism evidence="10 11">
    <name type="scientific">Crotalus adamanteus</name>
    <name type="common">Eastern diamondback rattlesnake</name>
    <dbReference type="NCBI Taxonomy" id="8729"/>
    <lineage>
        <taxon>Eukaryota</taxon>
        <taxon>Metazoa</taxon>
        <taxon>Chordata</taxon>
        <taxon>Craniata</taxon>
        <taxon>Vertebrata</taxon>
        <taxon>Euteleostomi</taxon>
        <taxon>Lepidosauria</taxon>
        <taxon>Squamata</taxon>
        <taxon>Bifurcata</taxon>
        <taxon>Unidentata</taxon>
        <taxon>Episquamata</taxon>
        <taxon>Toxicofera</taxon>
        <taxon>Serpentes</taxon>
        <taxon>Colubroidea</taxon>
        <taxon>Viperidae</taxon>
        <taxon>Crotalinae</taxon>
        <taxon>Crotalus</taxon>
    </lineage>
</organism>
<keyword evidence="6" id="KW-0325">Glycoprotein</keyword>
<dbReference type="GO" id="GO:0005886">
    <property type="term" value="C:plasma membrane"/>
    <property type="evidence" value="ECO:0007669"/>
    <property type="project" value="TreeGrafter"/>
</dbReference>
<name>A0AAW1AV36_CROAD</name>
<evidence type="ECO:0000313" key="10">
    <source>
        <dbReference type="EMBL" id="KAK9393540.1"/>
    </source>
</evidence>
<keyword evidence="8" id="KW-1015">Disulfide bond</keyword>
<dbReference type="EMBL" id="JAOTOJ010000013">
    <property type="protein sequence ID" value="KAK9393540.1"/>
    <property type="molecule type" value="Genomic_DNA"/>
</dbReference>
<dbReference type="PRINTS" id="PR00259">
    <property type="entry name" value="TMFOUR"/>
</dbReference>
<comment type="function">
    <text evidence="7">May be involved in cell proliferation and cell motility.</text>
</comment>
<dbReference type="CDD" id="cd03161">
    <property type="entry name" value="TM4SF2_6_like_LEL"/>
    <property type="match status" value="1"/>
</dbReference>
<evidence type="ECO:0000256" key="6">
    <source>
        <dbReference type="ARBA" id="ARBA00023180"/>
    </source>
</evidence>
<feature type="transmembrane region" description="Helical" evidence="9">
    <location>
        <begin position="216"/>
        <end position="240"/>
    </location>
</feature>
<evidence type="ECO:0000256" key="8">
    <source>
        <dbReference type="PIRSR" id="PIRSR002419-1"/>
    </source>
</evidence>
<dbReference type="InterPro" id="IPR008952">
    <property type="entry name" value="Tetraspanin_EC2_sf"/>
</dbReference>
<dbReference type="Gene3D" id="1.10.1450.10">
    <property type="entry name" value="Tetraspanin"/>
    <property type="match status" value="1"/>
</dbReference>
<reference evidence="10 11" key="1">
    <citation type="journal article" date="2024" name="Proc. Natl. Acad. Sci. U.S.A.">
        <title>The genetic regulatory architecture and epigenomic basis for age-related changes in rattlesnake venom.</title>
        <authorList>
            <person name="Hogan M.P."/>
            <person name="Holding M.L."/>
            <person name="Nystrom G.S."/>
            <person name="Colston T.J."/>
            <person name="Bartlett D.A."/>
            <person name="Mason A.J."/>
            <person name="Ellsworth S.A."/>
            <person name="Rautsaw R.M."/>
            <person name="Lawrence K.C."/>
            <person name="Strickland J.L."/>
            <person name="He B."/>
            <person name="Fraser P."/>
            <person name="Margres M.J."/>
            <person name="Gilbert D.M."/>
            <person name="Gibbs H.L."/>
            <person name="Parkinson C.L."/>
            <person name="Rokyta D.R."/>
        </authorList>
    </citation>
    <scope>NUCLEOTIDE SEQUENCE [LARGE SCALE GENOMIC DNA]</scope>
    <source>
        <strain evidence="10">DRR0105</strain>
    </source>
</reference>
<accession>A0AAW1AV36</accession>
<dbReference type="PIRSF" id="PIRSF002419">
    <property type="entry name" value="Tetraspanin"/>
    <property type="match status" value="1"/>
</dbReference>
<keyword evidence="3 9" id="KW-0812">Transmembrane</keyword>
<comment type="caution">
    <text evidence="10">The sequence shown here is derived from an EMBL/GenBank/DDBJ whole genome shotgun (WGS) entry which is preliminary data.</text>
</comment>
<keyword evidence="11" id="KW-1185">Reference proteome</keyword>
<dbReference type="FunFam" id="1.10.1450.10:FF:000003">
    <property type="entry name" value="Tetraspanin"/>
    <property type="match status" value="1"/>
</dbReference>
<dbReference type="PANTHER" id="PTHR19282:SF169">
    <property type="entry name" value="TETRASPANIN-6"/>
    <property type="match status" value="1"/>
</dbReference>
<evidence type="ECO:0000256" key="4">
    <source>
        <dbReference type="ARBA" id="ARBA00022989"/>
    </source>
</evidence>
<dbReference type="InterPro" id="IPR018499">
    <property type="entry name" value="Tetraspanin/Peripherin"/>
</dbReference>
<gene>
    <name evidence="10" type="ORF">NXF25_015992</name>
</gene>
<dbReference type="SUPFAM" id="SSF48652">
    <property type="entry name" value="Tetraspanin"/>
    <property type="match status" value="1"/>
</dbReference>
<evidence type="ECO:0000313" key="11">
    <source>
        <dbReference type="Proteomes" id="UP001474421"/>
    </source>
</evidence>
<dbReference type="InterPro" id="IPR048232">
    <property type="entry name" value="TSN6/7_LEL"/>
</dbReference>
<protein>
    <recommendedName>
        <fullName evidence="9">Tetraspanin</fullName>
    </recommendedName>
</protein>
<dbReference type="Pfam" id="PF00335">
    <property type="entry name" value="Tetraspanin"/>
    <property type="match status" value="1"/>
</dbReference>
<dbReference type="InterPro" id="IPR000301">
    <property type="entry name" value="Tetraspanin_animals"/>
</dbReference>
<evidence type="ECO:0000256" key="1">
    <source>
        <dbReference type="ARBA" id="ARBA00004141"/>
    </source>
</evidence>
<evidence type="ECO:0000256" key="3">
    <source>
        <dbReference type="ARBA" id="ARBA00022692"/>
    </source>
</evidence>
<evidence type="ECO:0000256" key="9">
    <source>
        <dbReference type="RuleBase" id="RU361218"/>
    </source>
</evidence>
<comment type="subcellular location">
    <subcellularLocation>
        <location evidence="1 9">Membrane</location>
        <topology evidence="1 9">Multi-pass membrane protein</topology>
    </subcellularLocation>
</comment>
<comment type="similarity">
    <text evidence="2 9">Belongs to the tetraspanin (TM4SF) family.</text>
</comment>
<proteinExistence type="inferred from homology"/>
<evidence type="ECO:0000256" key="7">
    <source>
        <dbReference type="ARBA" id="ARBA00056010"/>
    </source>
</evidence>
<evidence type="ECO:0000256" key="2">
    <source>
        <dbReference type="ARBA" id="ARBA00006840"/>
    </source>
</evidence>
<sequence length="254" mass="28324">MASPSRRLQTKPVITCLKSVLLIYTFVFWFSGIVLLGVGIWGKVSLEVYFFLLNEKASNVPYVLIGAGLVVALLGTFGCFATCRGSTWMLKLYAMFLTLIFLVVLVAAVLGFVFRHEIKDSFKKNYENAVKRYNGTKDDPSKAIDDIQKTLHCCGVENFMDWNMSDYFKQKGIPISCCKPLENCTDDDLRNVTKAEGKVYEHGCFSLVIQTMDSEMGIVAGIAFGMACFQLIGIFLACCLSRSITIRPTLQGFI</sequence>
<keyword evidence="4 9" id="KW-1133">Transmembrane helix</keyword>
<dbReference type="AlphaFoldDB" id="A0AAW1AV36"/>
<feature type="transmembrane region" description="Helical" evidence="9">
    <location>
        <begin position="21"/>
        <end position="42"/>
    </location>
</feature>
<keyword evidence="5 9" id="KW-0472">Membrane</keyword>
<dbReference type="Proteomes" id="UP001474421">
    <property type="component" value="Unassembled WGS sequence"/>
</dbReference>
<feature type="transmembrane region" description="Helical" evidence="9">
    <location>
        <begin position="92"/>
        <end position="114"/>
    </location>
</feature>
<dbReference type="PANTHER" id="PTHR19282">
    <property type="entry name" value="TETRASPANIN"/>
    <property type="match status" value="1"/>
</dbReference>